<dbReference type="AlphaFoldDB" id="A0A9W8IAH1"/>
<evidence type="ECO:0000256" key="5">
    <source>
        <dbReference type="SAM" id="Phobius"/>
    </source>
</evidence>
<dbReference type="SUPFAM" id="SSF53335">
    <property type="entry name" value="S-adenosyl-L-methionine-dependent methyltransferases"/>
    <property type="match status" value="1"/>
</dbReference>
<dbReference type="OrthoDB" id="2016285at2759"/>
<keyword evidence="2 4" id="KW-0808">Transferase</keyword>
<dbReference type="Pfam" id="PF01564">
    <property type="entry name" value="Spermine_synth"/>
    <property type="match status" value="1"/>
</dbReference>
<dbReference type="NCBIfam" id="NF037959">
    <property type="entry name" value="MFS_SpdSyn"/>
    <property type="match status" value="1"/>
</dbReference>
<keyword evidence="5" id="KW-0812">Transmembrane</keyword>
<evidence type="ECO:0000256" key="3">
    <source>
        <dbReference type="ARBA" id="ARBA00023115"/>
    </source>
</evidence>
<protein>
    <recommendedName>
        <fullName evidence="6">PABS domain-containing protein</fullName>
    </recommendedName>
</protein>
<comment type="caution">
    <text evidence="7">The sequence shown here is derived from an EMBL/GenBank/DDBJ whole genome shotgun (WGS) entry which is preliminary data.</text>
</comment>
<dbReference type="InterPro" id="IPR029063">
    <property type="entry name" value="SAM-dependent_MTases_sf"/>
</dbReference>
<name>A0A9W8IAH1_9FUNG</name>
<accession>A0A9W8IAH1</accession>
<evidence type="ECO:0000256" key="4">
    <source>
        <dbReference type="PROSITE-ProRule" id="PRU00354"/>
    </source>
</evidence>
<feature type="domain" description="PABS" evidence="6">
    <location>
        <begin position="314"/>
        <end position="467"/>
    </location>
</feature>
<feature type="active site" description="Proton acceptor" evidence="4">
    <location>
        <position position="386"/>
    </location>
</feature>
<keyword evidence="3 4" id="KW-0620">Polyamine biosynthesis</keyword>
<evidence type="ECO:0000256" key="2">
    <source>
        <dbReference type="ARBA" id="ARBA00022679"/>
    </source>
</evidence>
<feature type="transmembrane region" description="Helical" evidence="5">
    <location>
        <begin position="93"/>
        <end position="111"/>
    </location>
</feature>
<evidence type="ECO:0000313" key="8">
    <source>
        <dbReference type="Proteomes" id="UP001139887"/>
    </source>
</evidence>
<comment type="similarity">
    <text evidence="1">Belongs to the spermidine/spermine synthase family.</text>
</comment>
<organism evidence="7 8">
    <name type="scientific">Coemansia brasiliensis</name>
    <dbReference type="NCBI Taxonomy" id="2650707"/>
    <lineage>
        <taxon>Eukaryota</taxon>
        <taxon>Fungi</taxon>
        <taxon>Fungi incertae sedis</taxon>
        <taxon>Zoopagomycota</taxon>
        <taxon>Kickxellomycotina</taxon>
        <taxon>Kickxellomycetes</taxon>
        <taxon>Kickxellales</taxon>
        <taxon>Kickxellaceae</taxon>
        <taxon>Coemansia</taxon>
    </lineage>
</organism>
<dbReference type="GO" id="GO:0006596">
    <property type="term" value="P:polyamine biosynthetic process"/>
    <property type="evidence" value="ECO:0007669"/>
    <property type="project" value="UniProtKB-UniRule"/>
</dbReference>
<dbReference type="Proteomes" id="UP001139887">
    <property type="component" value="Unassembled WGS sequence"/>
</dbReference>
<evidence type="ECO:0000256" key="1">
    <source>
        <dbReference type="ARBA" id="ARBA00007867"/>
    </source>
</evidence>
<dbReference type="PANTHER" id="PTHR43317:SF1">
    <property type="entry name" value="THERMOSPERMINE SYNTHASE ACAULIS5"/>
    <property type="match status" value="1"/>
</dbReference>
<gene>
    <name evidence="7" type="ORF">IWW36_000841</name>
</gene>
<feature type="transmembrane region" description="Helical" evidence="5">
    <location>
        <begin position="62"/>
        <end position="81"/>
    </location>
</feature>
<dbReference type="PROSITE" id="PS51006">
    <property type="entry name" value="PABS_2"/>
    <property type="match status" value="1"/>
</dbReference>
<evidence type="ECO:0000259" key="6">
    <source>
        <dbReference type="PROSITE" id="PS51006"/>
    </source>
</evidence>
<evidence type="ECO:0000313" key="7">
    <source>
        <dbReference type="EMBL" id="KAJ2851696.1"/>
    </source>
</evidence>
<dbReference type="GO" id="GO:0016740">
    <property type="term" value="F:transferase activity"/>
    <property type="evidence" value="ECO:0007669"/>
    <property type="project" value="UniProtKB-UniRule"/>
</dbReference>
<keyword evidence="5" id="KW-1133">Transmembrane helix</keyword>
<dbReference type="InterPro" id="IPR030374">
    <property type="entry name" value="PABS"/>
</dbReference>
<dbReference type="Gene3D" id="3.40.50.150">
    <property type="entry name" value="Vaccinia Virus protein VP39"/>
    <property type="match status" value="1"/>
</dbReference>
<dbReference type="EMBL" id="JANBUW010000009">
    <property type="protein sequence ID" value="KAJ2851696.1"/>
    <property type="molecule type" value="Genomic_DNA"/>
</dbReference>
<proteinExistence type="inferred from homology"/>
<sequence>MDTANKSPSNPLTMDTRVGHALSTGLDIAALLTALTPLHATYLFRWSSNLGPMWGPLLTHCVLSYPVFLLSAFVVFVAVGRISHDLYLQKRQFVVALGSFGVIGVAVWLGQQYGSTHRSCQGMLINAGYSGLSALVIKLLVGHQENLDVAAALKAHQKELKDGNEEASQHVQTHKKQPHTLRFIPTIACIILVITTMYTDRACNTGVVPYNSNTSDLANYKMLFRKESTTGWVTVADQRDRGIRFMRSGHSLIGGHWLRTSESIFGIFYYADAVRMIKHRKSNPVSKQKRMHDLQPQGWSQKLSRKAFIGDGTERALIIGLGVGVTARSLYEQNVKVDIVEIDQAVYDAAVKYFNLPKKLNSVNIMDGRRFIDEAHTGTYDYVVHDVFTGGSVPASLFSQSAVMQLKRILKSDGVLAMNFVGVPNDKRTLSHVARTIGTTFPFMRCFAEITEDLDAMVNMMFFASAKHVLFDITSDVLRAMGSNTIRSRTLARMLDNEINISEFIHNSTIQPITDDWNPLSKWQVDTAVQHWQVMRELLPNAYWLNY</sequence>
<dbReference type="PANTHER" id="PTHR43317">
    <property type="entry name" value="THERMOSPERMINE SYNTHASE ACAULIS5"/>
    <property type="match status" value="1"/>
</dbReference>
<keyword evidence="8" id="KW-1185">Reference proteome</keyword>
<feature type="transmembrane region" description="Helical" evidence="5">
    <location>
        <begin position="21"/>
        <end position="42"/>
    </location>
</feature>
<keyword evidence="5" id="KW-0472">Membrane</keyword>
<reference evidence="7" key="1">
    <citation type="submission" date="2022-07" db="EMBL/GenBank/DDBJ databases">
        <title>Phylogenomic reconstructions and comparative analyses of Kickxellomycotina fungi.</title>
        <authorList>
            <person name="Reynolds N.K."/>
            <person name="Stajich J.E."/>
            <person name="Barry K."/>
            <person name="Grigoriev I.V."/>
            <person name="Crous P."/>
            <person name="Smith M.E."/>
        </authorList>
    </citation>
    <scope>NUCLEOTIDE SEQUENCE</scope>
    <source>
        <strain evidence="7">NRRL 1566</strain>
    </source>
</reference>